<dbReference type="WBParaSite" id="nRc.2.0.1.t05570-RA">
    <property type="protein sequence ID" value="nRc.2.0.1.t05570-RA"/>
    <property type="gene ID" value="nRc.2.0.1.g05570"/>
</dbReference>
<accession>A0A915HUW7</accession>
<proteinExistence type="predicted"/>
<name>A0A915HUW7_ROMCU</name>
<dbReference type="AlphaFoldDB" id="A0A915HUW7"/>
<reference evidence="2" key="1">
    <citation type="submission" date="2022-11" db="UniProtKB">
        <authorList>
            <consortium name="WormBaseParasite"/>
        </authorList>
    </citation>
    <scope>IDENTIFICATION</scope>
</reference>
<sequence length="112" mass="12904">MSLEAAAALFLLSRASTSDGGLPLLDDWPVPEKSGKTNDSKWTDFGQYPFIPKKNYTWFFRRNGTDRQHLETLSLKIYFRSERITAIMWKTTAGPPIECCVDCIPFRRKRQA</sequence>
<organism evidence="1 2">
    <name type="scientific">Romanomermis culicivorax</name>
    <name type="common">Nematode worm</name>
    <dbReference type="NCBI Taxonomy" id="13658"/>
    <lineage>
        <taxon>Eukaryota</taxon>
        <taxon>Metazoa</taxon>
        <taxon>Ecdysozoa</taxon>
        <taxon>Nematoda</taxon>
        <taxon>Enoplea</taxon>
        <taxon>Dorylaimia</taxon>
        <taxon>Mermithida</taxon>
        <taxon>Mermithoidea</taxon>
        <taxon>Mermithidae</taxon>
        <taxon>Romanomermis</taxon>
    </lineage>
</organism>
<dbReference type="Proteomes" id="UP000887565">
    <property type="component" value="Unplaced"/>
</dbReference>
<protein>
    <submittedName>
        <fullName evidence="2">Secreted protein</fullName>
    </submittedName>
</protein>
<keyword evidence="1" id="KW-1185">Reference proteome</keyword>
<evidence type="ECO:0000313" key="2">
    <source>
        <dbReference type="WBParaSite" id="nRc.2.0.1.t05570-RA"/>
    </source>
</evidence>
<evidence type="ECO:0000313" key="1">
    <source>
        <dbReference type="Proteomes" id="UP000887565"/>
    </source>
</evidence>